<keyword evidence="2" id="KW-1185">Reference proteome</keyword>
<accession>A0A024QC99</accession>
<dbReference type="Proteomes" id="UP000028875">
    <property type="component" value="Unassembled WGS sequence"/>
</dbReference>
<reference evidence="2" key="2">
    <citation type="submission" date="2014-05" db="EMBL/GenBank/DDBJ databases">
        <title>Draft genome sequence of Virgibacillus massiliensis Vm-5.</title>
        <authorList>
            <person name="Khelaifia S."/>
            <person name="Croce O."/>
            <person name="Lagier J.C."/>
            <person name="Raoult D."/>
        </authorList>
    </citation>
    <scope>NUCLEOTIDE SEQUENCE [LARGE SCALE GENOMIC DNA]</scope>
    <source>
        <strain evidence="2">Vm-5</strain>
    </source>
</reference>
<dbReference type="InterPro" id="IPR038666">
    <property type="entry name" value="SSP1_head-tail_sf"/>
</dbReference>
<dbReference type="STRING" id="1462526.BN990_01856"/>
<name>A0A024QC99_9BACI</name>
<dbReference type="InterPro" id="IPR008767">
    <property type="entry name" value="Phage_SPP1_head-tail_adaptor"/>
</dbReference>
<dbReference type="AlphaFoldDB" id="A0A024QC99"/>
<protein>
    <submittedName>
        <fullName evidence="1">Putative phage head-tail adaptor</fullName>
    </submittedName>
</protein>
<proteinExistence type="predicted"/>
<sequence length="109" mass="12843">MNSAKYRHRVDIQNKESVRNDDGEWIDDWVLDYKLWARKLENGGDEYFNAKAVNAVRTVVWECRYNKPLHQNGEGKRIYYDGQSYEIKNVSDKTGLRKELEITTEAVIS</sequence>
<gene>
    <name evidence="1" type="ORF">BN990_01856</name>
</gene>
<comment type="caution">
    <text evidence="1">The sequence shown here is derived from an EMBL/GenBank/DDBJ whole genome shotgun (WGS) entry which is preliminary data.</text>
</comment>
<dbReference type="Pfam" id="PF05521">
    <property type="entry name" value="Phage_HCP"/>
    <property type="match status" value="1"/>
</dbReference>
<organism evidence="1 2">
    <name type="scientific">Virgibacillus massiliensis</name>
    <dbReference type="NCBI Taxonomy" id="1462526"/>
    <lineage>
        <taxon>Bacteria</taxon>
        <taxon>Bacillati</taxon>
        <taxon>Bacillota</taxon>
        <taxon>Bacilli</taxon>
        <taxon>Bacillales</taxon>
        <taxon>Bacillaceae</taxon>
        <taxon>Virgibacillus</taxon>
    </lineage>
</organism>
<dbReference type="NCBIfam" id="TIGR01563">
    <property type="entry name" value="gp16_SPP1"/>
    <property type="match status" value="1"/>
</dbReference>
<dbReference type="Gene3D" id="2.40.10.270">
    <property type="entry name" value="Bacteriophage SPP1 head-tail adaptor protein"/>
    <property type="match status" value="1"/>
</dbReference>
<dbReference type="OrthoDB" id="9808209at2"/>
<dbReference type="RefSeq" id="WP_038243594.1">
    <property type="nucleotide sequence ID" value="NZ_BNER01000002.1"/>
</dbReference>
<dbReference type="EMBL" id="CCDP010000001">
    <property type="protein sequence ID" value="CDQ39551.1"/>
    <property type="molecule type" value="Genomic_DNA"/>
</dbReference>
<evidence type="ECO:0000313" key="2">
    <source>
        <dbReference type="Proteomes" id="UP000028875"/>
    </source>
</evidence>
<evidence type="ECO:0000313" key="1">
    <source>
        <dbReference type="EMBL" id="CDQ39551.1"/>
    </source>
</evidence>
<reference evidence="1 2" key="1">
    <citation type="submission" date="2014-03" db="EMBL/GenBank/DDBJ databases">
        <authorList>
            <person name="Urmite Genomes U."/>
        </authorList>
    </citation>
    <scope>NUCLEOTIDE SEQUENCE [LARGE SCALE GENOMIC DNA]</scope>
    <source>
        <strain evidence="1 2">Vm-5</strain>
    </source>
</reference>